<protein>
    <submittedName>
        <fullName evidence="3">Iron complex transport system substrate-binding protein</fullName>
    </submittedName>
</protein>
<comment type="similarity">
    <text evidence="1">Belongs to the bacterial solute-binding protein 8 family.</text>
</comment>
<evidence type="ECO:0000256" key="1">
    <source>
        <dbReference type="ARBA" id="ARBA00008814"/>
    </source>
</evidence>
<dbReference type="Pfam" id="PF01497">
    <property type="entry name" value="Peripla_BP_2"/>
    <property type="match status" value="1"/>
</dbReference>
<name>A0A1H0LR63_9ACTN</name>
<sequence length="388" mass="39841">MIERGPQRPGGNAAAPVVSRSLAALVSLVVLVLLAAGCGLSSPSEAGSDGPEGGGCAGTPAPVLAEVDALDDPRSWDGPASPVLGSCDVRPVAGGARPQLPVTLSDAQGTRVTINDTSRILALDVYGTLARTVFELGLGDSVVGRDISTQFPDAADLPLVTQNGHDLAAEAILDLDPTVILTDTSLGPWDVILQMRDAGIPVVVTDSERSLDNVDDLTRQVAAALGVPQAGRALVERTTAELAQVQQQISDVAPSDVQDQLRTVFLYVRGQSGVYYMFGEGSGADSLIDALGAYDVAEEIGWSGMKPVTDEGIVAAQPDLVLMMTGGLDSVGGVDGLLERLPALAQTPAGEHRRFVDMADSEILGFGPDSASVLNALAVALYAPGALS</sequence>
<dbReference type="InterPro" id="IPR002491">
    <property type="entry name" value="ABC_transptr_periplasmic_BD"/>
</dbReference>
<organism evidence="3 4">
    <name type="scientific">Nocardioides szechwanensis</name>
    <dbReference type="NCBI Taxonomy" id="1005944"/>
    <lineage>
        <taxon>Bacteria</taxon>
        <taxon>Bacillati</taxon>
        <taxon>Actinomycetota</taxon>
        <taxon>Actinomycetes</taxon>
        <taxon>Propionibacteriales</taxon>
        <taxon>Nocardioidaceae</taxon>
        <taxon>Nocardioides</taxon>
    </lineage>
</organism>
<gene>
    <name evidence="3" type="ORF">SAMN05192576_0293</name>
</gene>
<accession>A0A1H0LR63</accession>
<proteinExistence type="inferred from homology"/>
<evidence type="ECO:0000313" key="3">
    <source>
        <dbReference type="EMBL" id="SDO70667.1"/>
    </source>
</evidence>
<dbReference type="PROSITE" id="PS50983">
    <property type="entry name" value="FE_B12_PBP"/>
    <property type="match status" value="1"/>
</dbReference>
<dbReference type="STRING" id="1005944.SAMN05192576_0293"/>
<evidence type="ECO:0000259" key="2">
    <source>
        <dbReference type="PROSITE" id="PS50983"/>
    </source>
</evidence>
<reference evidence="3 4" key="1">
    <citation type="submission" date="2016-10" db="EMBL/GenBank/DDBJ databases">
        <authorList>
            <person name="de Groot N.N."/>
        </authorList>
    </citation>
    <scope>NUCLEOTIDE SEQUENCE [LARGE SCALE GENOMIC DNA]</scope>
    <source>
        <strain evidence="3 4">CGMCC 1.11147</strain>
    </source>
</reference>
<dbReference type="PANTHER" id="PTHR30535">
    <property type="entry name" value="VITAMIN B12-BINDING PROTEIN"/>
    <property type="match status" value="1"/>
</dbReference>
<dbReference type="PANTHER" id="PTHR30535:SF4">
    <property type="entry name" value="HEMIN-BINDING PERIPLASMIC PROTEIN HMUT"/>
    <property type="match status" value="1"/>
</dbReference>
<dbReference type="EMBL" id="FNIC01000013">
    <property type="protein sequence ID" value="SDO70667.1"/>
    <property type="molecule type" value="Genomic_DNA"/>
</dbReference>
<dbReference type="InterPro" id="IPR050902">
    <property type="entry name" value="ABC_Transporter_SBP"/>
</dbReference>
<dbReference type="SUPFAM" id="SSF53807">
    <property type="entry name" value="Helical backbone' metal receptor"/>
    <property type="match status" value="1"/>
</dbReference>
<feature type="domain" description="Fe/B12 periplasmic-binding" evidence="2">
    <location>
        <begin position="121"/>
        <end position="385"/>
    </location>
</feature>
<dbReference type="AlphaFoldDB" id="A0A1H0LR63"/>
<keyword evidence="4" id="KW-1185">Reference proteome</keyword>
<evidence type="ECO:0000313" key="4">
    <source>
        <dbReference type="Proteomes" id="UP000199004"/>
    </source>
</evidence>
<dbReference type="Proteomes" id="UP000199004">
    <property type="component" value="Unassembled WGS sequence"/>
</dbReference>
<dbReference type="RefSeq" id="WP_245715429.1">
    <property type="nucleotide sequence ID" value="NZ_BKAE01000021.1"/>
</dbReference>
<dbReference type="Gene3D" id="3.40.50.1980">
    <property type="entry name" value="Nitrogenase molybdenum iron protein domain"/>
    <property type="match status" value="2"/>
</dbReference>